<dbReference type="EMBL" id="JAIZAY010000014">
    <property type="protein sequence ID" value="KAJ8030013.1"/>
    <property type="molecule type" value="Genomic_DNA"/>
</dbReference>
<evidence type="ECO:0000256" key="1">
    <source>
        <dbReference type="SAM" id="MobiDB-lite"/>
    </source>
</evidence>
<dbReference type="AlphaFoldDB" id="A0A9Q1H1U1"/>
<keyword evidence="3" id="KW-0732">Signal</keyword>
<organism evidence="5 6">
    <name type="scientific">Holothuria leucospilota</name>
    <name type="common">Black long sea cucumber</name>
    <name type="synonym">Mertensiothuria leucospilota</name>
    <dbReference type="NCBI Taxonomy" id="206669"/>
    <lineage>
        <taxon>Eukaryota</taxon>
        <taxon>Metazoa</taxon>
        <taxon>Echinodermata</taxon>
        <taxon>Eleutherozoa</taxon>
        <taxon>Echinozoa</taxon>
        <taxon>Holothuroidea</taxon>
        <taxon>Aspidochirotacea</taxon>
        <taxon>Aspidochirotida</taxon>
        <taxon>Holothuriidae</taxon>
        <taxon>Holothuria</taxon>
    </lineage>
</organism>
<evidence type="ECO:0000256" key="2">
    <source>
        <dbReference type="SAM" id="Phobius"/>
    </source>
</evidence>
<dbReference type="SUPFAM" id="SSF49265">
    <property type="entry name" value="Fibronectin type III"/>
    <property type="match status" value="1"/>
</dbReference>
<evidence type="ECO:0000313" key="6">
    <source>
        <dbReference type="Proteomes" id="UP001152320"/>
    </source>
</evidence>
<feature type="region of interest" description="Disordered" evidence="1">
    <location>
        <begin position="358"/>
        <end position="411"/>
    </location>
</feature>
<gene>
    <name evidence="5" type="ORF">HOLleu_29578</name>
</gene>
<evidence type="ECO:0000313" key="5">
    <source>
        <dbReference type="EMBL" id="KAJ8030013.1"/>
    </source>
</evidence>
<dbReference type="InterPro" id="IPR003961">
    <property type="entry name" value="FN3_dom"/>
</dbReference>
<name>A0A9Q1H1U1_HOLLE</name>
<keyword evidence="6" id="KW-1185">Reference proteome</keyword>
<comment type="caution">
    <text evidence="5">The sequence shown here is derived from an EMBL/GenBank/DDBJ whole genome shotgun (WGS) entry which is preliminary data.</text>
</comment>
<dbReference type="Gene3D" id="2.60.40.10">
    <property type="entry name" value="Immunoglobulins"/>
    <property type="match status" value="1"/>
</dbReference>
<accession>A0A9Q1H1U1</accession>
<feature type="region of interest" description="Disordered" evidence="1">
    <location>
        <begin position="450"/>
        <end position="482"/>
    </location>
</feature>
<dbReference type="SMART" id="SM00060">
    <property type="entry name" value="FN3"/>
    <property type="match status" value="2"/>
</dbReference>
<feature type="compositionally biased region" description="Polar residues" evidence="1">
    <location>
        <begin position="456"/>
        <end position="469"/>
    </location>
</feature>
<sequence length="482" mass="52298">MEMERFQLVLVFLCWMLPFLLKAQDLSACWLGAPYISESSVTPDISVVKMPISATHFNWSIQASVSWQQPTGFEAGTDSYVVSLRKVEDGHTPEDEICAVTGNEIIVDVEAVTFTNLSFGFLYEFKVYPYRATESKKSLVSTMTAFQTPDCYQATGDEEFCSMVDVRYSGAPLDPHLESICFNETSQFIEVEISWLPPIQVNGILSFFELIVASPSDESVPDGNPFNPPPSLEPPAGFPGGFGSDIGGHQVIVYVPPSYQEGDKITTRLTSLRENELYFVTITPIVSTVESVTSDGEFDQGGNLEPELNPGIEVEMSFPTDVSSNGSATGRRLCGEISEMSTTKMFEEPPLYIQPTQTATTPRTLTKDPDGKFEMDGKGPSTAKINSRGSGKTKDTTKAMSRGGAGIMPLPHDQPITPTGIVIVVVATLVVTILIVTTLIVGVHYMRGTAPESPTKLGSMNGSGRTNGKSPDEIGTPLKEHV</sequence>
<evidence type="ECO:0000259" key="4">
    <source>
        <dbReference type="PROSITE" id="PS50853"/>
    </source>
</evidence>
<dbReference type="InterPro" id="IPR036116">
    <property type="entry name" value="FN3_sf"/>
</dbReference>
<protein>
    <recommendedName>
        <fullName evidence="4">Fibronectin type-III domain-containing protein</fullName>
    </recommendedName>
</protein>
<keyword evidence="2" id="KW-1133">Transmembrane helix</keyword>
<feature type="chain" id="PRO_5040304061" description="Fibronectin type-III domain-containing protein" evidence="3">
    <location>
        <begin position="24"/>
        <end position="482"/>
    </location>
</feature>
<reference evidence="5" key="1">
    <citation type="submission" date="2021-10" db="EMBL/GenBank/DDBJ databases">
        <title>Tropical sea cucumber genome reveals ecological adaptation and Cuvierian tubules defense mechanism.</title>
        <authorList>
            <person name="Chen T."/>
        </authorList>
    </citation>
    <scope>NUCLEOTIDE SEQUENCE</scope>
    <source>
        <strain evidence="5">Nanhai2018</strain>
        <tissue evidence="5">Muscle</tissue>
    </source>
</reference>
<dbReference type="InterPro" id="IPR013783">
    <property type="entry name" value="Ig-like_fold"/>
</dbReference>
<feature type="transmembrane region" description="Helical" evidence="2">
    <location>
        <begin position="421"/>
        <end position="446"/>
    </location>
</feature>
<keyword evidence="2" id="KW-0472">Membrane</keyword>
<feature type="signal peptide" evidence="3">
    <location>
        <begin position="1"/>
        <end position="23"/>
    </location>
</feature>
<keyword evidence="2" id="KW-0812">Transmembrane</keyword>
<evidence type="ECO:0000256" key="3">
    <source>
        <dbReference type="SAM" id="SignalP"/>
    </source>
</evidence>
<dbReference type="Proteomes" id="UP001152320">
    <property type="component" value="Chromosome 14"/>
</dbReference>
<feature type="domain" description="Fibronectin type-III" evidence="4">
    <location>
        <begin position="48"/>
        <end position="151"/>
    </location>
</feature>
<feature type="compositionally biased region" description="Basic and acidic residues" evidence="1">
    <location>
        <begin position="365"/>
        <end position="377"/>
    </location>
</feature>
<dbReference type="OrthoDB" id="10018381at2759"/>
<proteinExistence type="predicted"/>
<dbReference type="PROSITE" id="PS50853">
    <property type="entry name" value="FN3"/>
    <property type="match status" value="1"/>
</dbReference>